<protein>
    <submittedName>
        <fullName evidence="3">Amidohydrolase</fullName>
    </submittedName>
</protein>
<dbReference type="AlphaFoldDB" id="A0A9D9EHE1"/>
<dbReference type="PANTHER" id="PTHR43794:SF11">
    <property type="entry name" value="AMIDOHYDROLASE-RELATED DOMAIN-CONTAINING PROTEIN"/>
    <property type="match status" value="1"/>
</dbReference>
<dbReference type="CDD" id="cd01298">
    <property type="entry name" value="ATZ_TRZ_like"/>
    <property type="match status" value="1"/>
</dbReference>
<dbReference type="Gene3D" id="3.20.20.140">
    <property type="entry name" value="Metal-dependent hydrolases"/>
    <property type="match status" value="1"/>
</dbReference>
<reference evidence="3" key="1">
    <citation type="submission" date="2020-10" db="EMBL/GenBank/DDBJ databases">
        <authorList>
            <person name="Gilroy R."/>
        </authorList>
    </citation>
    <scope>NUCLEOTIDE SEQUENCE</scope>
    <source>
        <strain evidence="3">20514</strain>
    </source>
</reference>
<sequence>MSRILLKNIVSEGRKCDICVEDGLIAWICPPGEGPELPVDTDIEDCTGKVALPGLVNSHTHAAMTLFRGVGEDVCFADWIDRIWKEETKIDGEYVYWATKVACLEMIKTGTTTFYDQYWHVPAAEKAVEEMGLRAVLSYVNLDHYDAGTRERQMRECTEVYRASRDWPGNITFSVAVHSVYSVSEELISWAADFARKNGVKLNVHLCETEKEVLDCKARHGVSPVKFLDRLGFLGPDVIAAHTLWVDDDDIRILAERGVSCVHNINSNLKLASGYRFRYREMKDAGINLCLGTDGCASSNNLDLQEAMKTAALVQKAWRNDPRAMPLDELLAMATSNASSALGLDCGKIAAGCLADIIIIDTDSTFFLSNAPFLANFVYSAHSDCVESVICNGRFVMRHRKVEGEKEILARARELLGRIA</sequence>
<dbReference type="Gene3D" id="2.30.40.10">
    <property type="entry name" value="Urease, subunit C, domain 1"/>
    <property type="match status" value="1"/>
</dbReference>
<dbReference type="SUPFAM" id="SSF51556">
    <property type="entry name" value="Metallo-dependent hydrolases"/>
    <property type="match status" value="1"/>
</dbReference>
<gene>
    <name evidence="3" type="ORF">IAC29_02605</name>
</gene>
<dbReference type="Pfam" id="PF01979">
    <property type="entry name" value="Amidohydro_1"/>
    <property type="match status" value="1"/>
</dbReference>
<reference evidence="3" key="2">
    <citation type="journal article" date="2021" name="PeerJ">
        <title>Extensive microbial diversity within the chicken gut microbiome revealed by metagenomics and culture.</title>
        <authorList>
            <person name="Gilroy R."/>
            <person name="Ravi A."/>
            <person name="Getino M."/>
            <person name="Pursley I."/>
            <person name="Horton D.L."/>
            <person name="Alikhan N.F."/>
            <person name="Baker D."/>
            <person name="Gharbi K."/>
            <person name="Hall N."/>
            <person name="Watson M."/>
            <person name="Adriaenssens E.M."/>
            <person name="Foster-Nyarko E."/>
            <person name="Jarju S."/>
            <person name="Secka A."/>
            <person name="Antonio M."/>
            <person name="Oren A."/>
            <person name="Chaudhuri R.R."/>
            <person name="La Ragione R."/>
            <person name="Hildebrand F."/>
            <person name="Pallen M.J."/>
        </authorList>
    </citation>
    <scope>NUCLEOTIDE SEQUENCE</scope>
    <source>
        <strain evidence="3">20514</strain>
    </source>
</reference>
<dbReference type="GO" id="GO:0016810">
    <property type="term" value="F:hydrolase activity, acting on carbon-nitrogen (but not peptide) bonds"/>
    <property type="evidence" value="ECO:0007669"/>
    <property type="project" value="InterPro"/>
</dbReference>
<dbReference type="PANTHER" id="PTHR43794">
    <property type="entry name" value="AMINOHYDROLASE SSNA-RELATED"/>
    <property type="match status" value="1"/>
</dbReference>
<dbReference type="EMBL" id="JADIMQ010000039">
    <property type="protein sequence ID" value="MBO8448146.1"/>
    <property type="molecule type" value="Genomic_DNA"/>
</dbReference>
<dbReference type="InterPro" id="IPR050287">
    <property type="entry name" value="MTA/SAH_deaminase"/>
</dbReference>
<accession>A0A9D9EHE1</accession>
<dbReference type="InterPro" id="IPR006680">
    <property type="entry name" value="Amidohydro-rel"/>
</dbReference>
<keyword evidence="1" id="KW-0378">Hydrolase</keyword>
<evidence type="ECO:0000313" key="4">
    <source>
        <dbReference type="Proteomes" id="UP000810252"/>
    </source>
</evidence>
<evidence type="ECO:0000259" key="2">
    <source>
        <dbReference type="Pfam" id="PF01979"/>
    </source>
</evidence>
<organism evidence="3 4">
    <name type="scientific">Candidatus Cryptobacteroides merdigallinarum</name>
    <dbReference type="NCBI Taxonomy" id="2840770"/>
    <lineage>
        <taxon>Bacteria</taxon>
        <taxon>Pseudomonadati</taxon>
        <taxon>Bacteroidota</taxon>
        <taxon>Bacteroidia</taxon>
        <taxon>Bacteroidales</taxon>
        <taxon>Candidatus Cryptobacteroides</taxon>
    </lineage>
</organism>
<evidence type="ECO:0000313" key="3">
    <source>
        <dbReference type="EMBL" id="MBO8448146.1"/>
    </source>
</evidence>
<dbReference type="InterPro" id="IPR011059">
    <property type="entry name" value="Metal-dep_hydrolase_composite"/>
</dbReference>
<comment type="caution">
    <text evidence="3">The sequence shown here is derived from an EMBL/GenBank/DDBJ whole genome shotgun (WGS) entry which is preliminary data.</text>
</comment>
<proteinExistence type="predicted"/>
<feature type="domain" description="Amidohydrolase-related" evidence="2">
    <location>
        <begin position="51"/>
        <end position="396"/>
    </location>
</feature>
<dbReference type="SUPFAM" id="SSF51338">
    <property type="entry name" value="Composite domain of metallo-dependent hydrolases"/>
    <property type="match status" value="1"/>
</dbReference>
<name>A0A9D9EHE1_9BACT</name>
<evidence type="ECO:0000256" key="1">
    <source>
        <dbReference type="ARBA" id="ARBA00022801"/>
    </source>
</evidence>
<dbReference type="InterPro" id="IPR032466">
    <property type="entry name" value="Metal_Hydrolase"/>
</dbReference>
<dbReference type="Proteomes" id="UP000810252">
    <property type="component" value="Unassembled WGS sequence"/>
</dbReference>